<evidence type="ECO:0000313" key="3">
    <source>
        <dbReference type="EMBL" id="MDN4600176.1"/>
    </source>
</evidence>
<keyword evidence="4" id="KW-1185">Reference proteome</keyword>
<feature type="compositionally biased region" description="Polar residues" evidence="1">
    <location>
        <begin position="24"/>
        <end position="48"/>
    </location>
</feature>
<feature type="region of interest" description="Disordered" evidence="1">
    <location>
        <begin position="24"/>
        <end position="59"/>
    </location>
</feature>
<gene>
    <name evidence="3" type="ORF">P5G61_02970</name>
</gene>
<dbReference type="RefSeq" id="WP_301244362.1">
    <property type="nucleotide sequence ID" value="NZ_JAROCD010000002.1"/>
</dbReference>
<evidence type="ECO:0000256" key="2">
    <source>
        <dbReference type="SAM" id="SignalP"/>
    </source>
</evidence>
<sequence length="184" mass="19717">MGTLISLLFLTTLLILSGCNPTSINGTNGTASPPTTNPKEGEMGSQQEKAQEAEPNLPQELPTPIIKSKSGISIPSVQGSYCWSGTCADYASLNFEDKSPISVLAGEEVSIDMGIDIPPDEISISEYVDNRSQPITSTGGTFQLPKEPGTYYYGAFVRWSSPQDTQISLGDTSFAFVVRVVEKK</sequence>
<accession>A0ABT8J514</accession>
<evidence type="ECO:0000256" key="1">
    <source>
        <dbReference type="SAM" id="MobiDB-lite"/>
    </source>
</evidence>
<keyword evidence="2" id="KW-0732">Signal</keyword>
<evidence type="ECO:0000313" key="4">
    <source>
        <dbReference type="Proteomes" id="UP001174205"/>
    </source>
</evidence>
<organism evidence="3 4">
    <name type="scientific">Paenibacillus vandeheii</name>
    <dbReference type="NCBI Taxonomy" id="3035917"/>
    <lineage>
        <taxon>Bacteria</taxon>
        <taxon>Bacillati</taxon>
        <taxon>Bacillota</taxon>
        <taxon>Bacilli</taxon>
        <taxon>Bacillales</taxon>
        <taxon>Paenibacillaceae</taxon>
        <taxon>Paenibacillus</taxon>
    </lineage>
</organism>
<comment type="caution">
    <text evidence="3">The sequence shown here is derived from an EMBL/GenBank/DDBJ whole genome shotgun (WGS) entry which is preliminary data.</text>
</comment>
<feature type="chain" id="PRO_5045998518" description="Lipoprotein" evidence="2">
    <location>
        <begin position="23"/>
        <end position="184"/>
    </location>
</feature>
<evidence type="ECO:0008006" key="5">
    <source>
        <dbReference type="Google" id="ProtNLM"/>
    </source>
</evidence>
<proteinExistence type="predicted"/>
<feature type="signal peptide" evidence="2">
    <location>
        <begin position="1"/>
        <end position="22"/>
    </location>
</feature>
<dbReference type="Proteomes" id="UP001174205">
    <property type="component" value="Unassembled WGS sequence"/>
</dbReference>
<protein>
    <recommendedName>
        <fullName evidence="5">Lipoprotein</fullName>
    </recommendedName>
</protein>
<name>A0ABT8J514_9BACL</name>
<dbReference type="EMBL" id="JAROCD010000002">
    <property type="protein sequence ID" value="MDN4600176.1"/>
    <property type="molecule type" value="Genomic_DNA"/>
</dbReference>
<reference evidence="3" key="1">
    <citation type="submission" date="2023-03" db="EMBL/GenBank/DDBJ databases">
        <title>MT1 and MT2 Draft Genomes of Novel Species.</title>
        <authorList>
            <person name="Venkateswaran K."/>
        </authorList>
    </citation>
    <scope>NUCLEOTIDE SEQUENCE</scope>
    <source>
        <strain evidence="3">F6_3S_P_1C</strain>
    </source>
</reference>